<sequence>MKDMIDTDSGGYWYGGGELAQQRWPLARDSNRFCPYVAGDVLKNDMGFMLNSFIDEQLLEGGKRSTIGYGTLLVMFE</sequence>
<evidence type="ECO:0000313" key="1">
    <source>
        <dbReference type="Proteomes" id="UP000887564"/>
    </source>
</evidence>
<evidence type="ECO:0000313" key="2">
    <source>
        <dbReference type="WBParaSite" id="PEQ_0001201001-mRNA-1"/>
    </source>
</evidence>
<proteinExistence type="predicted"/>
<dbReference type="WBParaSite" id="PEQ_0001201001-mRNA-1">
    <property type="protein sequence ID" value="PEQ_0001201001-mRNA-1"/>
    <property type="gene ID" value="PEQ_0001201001"/>
</dbReference>
<keyword evidence="1" id="KW-1185">Reference proteome</keyword>
<organism evidence="1 2">
    <name type="scientific">Parascaris equorum</name>
    <name type="common">Equine roundworm</name>
    <dbReference type="NCBI Taxonomy" id="6256"/>
    <lineage>
        <taxon>Eukaryota</taxon>
        <taxon>Metazoa</taxon>
        <taxon>Ecdysozoa</taxon>
        <taxon>Nematoda</taxon>
        <taxon>Chromadorea</taxon>
        <taxon>Rhabditida</taxon>
        <taxon>Spirurina</taxon>
        <taxon>Ascaridomorpha</taxon>
        <taxon>Ascaridoidea</taxon>
        <taxon>Ascarididae</taxon>
        <taxon>Parascaris</taxon>
    </lineage>
</organism>
<dbReference type="AlphaFoldDB" id="A0A914RZS2"/>
<reference evidence="2" key="1">
    <citation type="submission" date="2022-11" db="UniProtKB">
        <authorList>
            <consortium name="WormBaseParasite"/>
        </authorList>
    </citation>
    <scope>IDENTIFICATION</scope>
</reference>
<protein>
    <submittedName>
        <fullName evidence="2">Uncharacterized protein</fullName>
    </submittedName>
</protein>
<name>A0A914RZS2_PAREQ</name>
<dbReference type="Proteomes" id="UP000887564">
    <property type="component" value="Unplaced"/>
</dbReference>
<accession>A0A914RZS2</accession>